<feature type="transmembrane region" description="Helical" evidence="7">
    <location>
        <begin position="107"/>
        <end position="126"/>
    </location>
</feature>
<evidence type="ECO:0000256" key="4">
    <source>
        <dbReference type="ARBA" id="ARBA00022692"/>
    </source>
</evidence>
<feature type="transmembrane region" description="Helical" evidence="7">
    <location>
        <begin position="261"/>
        <end position="283"/>
    </location>
</feature>
<comment type="similarity">
    <text evidence="2">Belongs to the EamA transporter family.</text>
</comment>
<feature type="transmembrane region" description="Helical" evidence="7">
    <location>
        <begin position="231"/>
        <end position="254"/>
    </location>
</feature>
<sequence>MTTAAPAHRRSPALGATFALTGALLFGINGSVSKVVMAAGISPEQLTFARAASTALIAGVVLAVTGREHLRLPARDAAFFAALGVAGLAMIQWLYSVAISRLPVGVALLFEYTAVVLVALAALVLFRERVHRRLWWAIGGVLVGLAVVAQVWDTHLDGLGVAAALGAAVAYAFYFLAGERGVAARPPMAVAFWAALFAAGFWGALSGWWRIDPATLATRISLDGALSGVELPLWAPLLWIVTLGGFAPFVLIFMSLRHVNATAAGILASSEVLFAFLVAWVWLGESLSPVQVAGASLVLVAIVVAQTARERTRADATPAVVSPEVPPEVP</sequence>
<evidence type="ECO:0000256" key="3">
    <source>
        <dbReference type="ARBA" id="ARBA00022475"/>
    </source>
</evidence>
<feature type="transmembrane region" description="Helical" evidence="7">
    <location>
        <begin position="289"/>
        <end position="308"/>
    </location>
</feature>
<keyword evidence="3" id="KW-1003">Cell membrane</keyword>
<evidence type="ECO:0000256" key="6">
    <source>
        <dbReference type="ARBA" id="ARBA00023136"/>
    </source>
</evidence>
<reference evidence="9 10" key="1">
    <citation type="submission" date="2024-02" db="EMBL/GenBank/DDBJ databases">
        <title>Lysinimicrobium sediminis NBRC 112286.</title>
        <authorList>
            <person name="Ichikawa N."/>
            <person name="Katano-Makiyama Y."/>
            <person name="Hidaka K."/>
        </authorList>
    </citation>
    <scope>NUCLEOTIDE SEQUENCE [LARGE SCALE GENOMIC DNA]</scope>
    <source>
        <strain evidence="9 10">NBRC 112286</strain>
    </source>
</reference>
<comment type="subcellular location">
    <subcellularLocation>
        <location evidence="1">Cell membrane</location>
        <topology evidence="1">Multi-pass membrane protein</topology>
    </subcellularLocation>
</comment>
<dbReference type="InterPro" id="IPR037185">
    <property type="entry name" value="EmrE-like"/>
</dbReference>
<comment type="caution">
    <text evidence="9">The sequence shown here is derived from an EMBL/GenBank/DDBJ whole genome shotgun (WGS) entry which is preliminary data.</text>
</comment>
<keyword evidence="4 7" id="KW-0812">Transmembrane</keyword>
<dbReference type="InterPro" id="IPR051258">
    <property type="entry name" value="Diverse_Substrate_Transporter"/>
</dbReference>
<gene>
    <name evidence="9" type="ORF">Lsed01_00184</name>
</gene>
<protein>
    <recommendedName>
        <fullName evidence="8">EamA domain-containing protein</fullName>
    </recommendedName>
</protein>
<feature type="transmembrane region" description="Helical" evidence="7">
    <location>
        <begin position="158"/>
        <end position="177"/>
    </location>
</feature>
<dbReference type="PANTHER" id="PTHR42920:SF11">
    <property type="entry name" value="INNER MEMBRANE PROTEIN YTFF"/>
    <property type="match status" value="1"/>
</dbReference>
<evidence type="ECO:0000256" key="5">
    <source>
        <dbReference type="ARBA" id="ARBA00022989"/>
    </source>
</evidence>
<evidence type="ECO:0000256" key="1">
    <source>
        <dbReference type="ARBA" id="ARBA00004651"/>
    </source>
</evidence>
<organism evidence="9 10">
    <name type="scientific">Demequina sediminis</name>
    <dbReference type="NCBI Taxonomy" id="1930058"/>
    <lineage>
        <taxon>Bacteria</taxon>
        <taxon>Bacillati</taxon>
        <taxon>Actinomycetota</taxon>
        <taxon>Actinomycetes</taxon>
        <taxon>Micrococcales</taxon>
        <taxon>Demequinaceae</taxon>
        <taxon>Demequina</taxon>
    </lineage>
</organism>
<keyword evidence="5 7" id="KW-1133">Transmembrane helix</keyword>
<dbReference type="SUPFAM" id="SSF103481">
    <property type="entry name" value="Multidrug resistance efflux transporter EmrE"/>
    <property type="match status" value="2"/>
</dbReference>
<keyword evidence="10" id="KW-1185">Reference proteome</keyword>
<dbReference type="PANTHER" id="PTHR42920">
    <property type="entry name" value="OS03G0707200 PROTEIN-RELATED"/>
    <property type="match status" value="1"/>
</dbReference>
<accession>A0ABP9WDP2</accession>
<feature type="transmembrane region" description="Helical" evidence="7">
    <location>
        <begin position="189"/>
        <end position="211"/>
    </location>
</feature>
<evidence type="ECO:0000256" key="2">
    <source>
        <dbReference type="ARBA" id="ARBA00007362"/>
    </source>
</evidence>
<dbReference type="Proteomes" id="UP001426770">
    <property type="component" value="Unassembled WGS sequence"/>
</dbReference>
<dbReference type="InterPro" id="IPR000620">
    <property type="entry name" value="EamA_dom"/>
</dbReference>
<proteinExistence type="inferred from homology"/>
<evidence type="ECO:0000313" key="10">
    <source>
        <dbReference type="Proteomes" id="UP001426770"/>
    </source>
</evidence>
<feature type="transmembrane region" description="Helical" evidence="7">
    <location>
        <begin position="77"/>
        <end position="95"/>
    </location>
</feature>
<evidence type="ECO:0000259" key="8">
    <source>
        <dbReference type="Pfam" id="PF00892"/>
    </source>
</evidence>
<dbReference type="Gene3D" id="1.10.3730.20">
    <property type="match status" value="2"/>
</dbReference>
<feature type="domain" description="EamA" evidence="8">
    <location>
        <begin position="14"/>
        <end position="148"/>
    </location>
</feature>
<name>A0ABP9WDP2_9MICO</name>
<dbReference type="EMBL" id="BAABRR010000001">
    <property type="protein sequence ID" value="GAA5517774.1"/>
    <property type="molecule type" value="Genomic_DNA"/>
</dbReference>
<feature type="transmembrane region" description="Helical" evidence="7">
    <location>
        <begin position="133"/>
        <end position="152"/>
    </location>
</feature>
<dbReference type="Pfam" id="PF00892">
    <property type="entry name" value="EamA"/>
    <property type="match status" value="2"/>
</dbReference>
<feature type="transmembrane region" description="Helical" evidence="7">
    <location>
        <begin position="48"/>
        <end position="65"/>
    </location>
</feature>
<keyword evidence="6 7" id="KW-0472">Membrane</keyword>
<evidence type="ECO:0000256" key="7">
    <source>
        <dbReference type="SAM" id="Phobius"/>
    </source>
</evidence>
<feature type="domain" description="EamA" evidence="8">
    <location>
        <begin position="159"/>
        <end position="304"/>
    </location>
</feature>
<dbReference type="RefSeq" id="WP_345378053.1">
    <property type="nucleotide sequence ID" value="NZ_BAABRR010000001.1"/>
</dbReference>
<evidence type="ECO:0000313" key="9">
    <source>
        <dbReference type="EMBL" id="GAA5517774.1"/>
    </source>
</evidence>